<proteinExistence type="predicted"/>
<evidence type="ECO:0000313" key="3">
    <source>
        <dbReference type="Proteomes" id="UP000299102"/>
    </source>
</evidence>
<dbReference type="AlphaFoldDB" id="A0A4C1V9R0"/>
<feature type="region of interest" description="Disordered" evidence="1">
    <location>
        <begin position="17"/>
        <end position="49"/>
    </location>
</feature>
<comment type="caution">
    <text evidence="2">The sequence shown here is derived from an EMBL/GenBank/DDBJ whole genome shotgun (WGS) entry which is preliminary data.</text>
</comment>
<name>A0A4C1V9R0_EUMVA</name>
<dbReference type="EMBL" id="BGZK01000303">
    <property type="protein sequence ID" value="GBP35426.1"/>
    <property type="molecule type" value="Genomic_DNA"/>
</dbReference>
<organism evidence="2 3">
    <name type="scientific">Eumeta variegata</name>
    <name type="common">Bagworm moth</name>
    <name type="synonym">Eumeta japonica</name>
    <dbReference type="NCBI Taxonomy" id="151549"/>
    <lineage>
        <taxon>Eukaryota</taxon>
        <taxon>Metazoa</taxon>
        <taxon>Ecdysozoa</taxon>
        <taxon>Arthropoda</taxon>
        <taxon>Hexapoda</taxon>
        <taxon>Insecta</taxon>
        <taxon>Pterygota</taxon>
        <taxon>Neoptera</taxon>
        <taxon>Endopterygota</taxon>
        <taxon>Lepidoptera</taxon>
        <taxon>Glossata</taxon>
        <taxon>Ditrysia</taxon>
        <taxon>Tineoidea</taxon>
        <taxon>Psychidae</taxon>
        <taxon>Oiketicinae</taxon>
        <taxon>Eumeta</taxon>
    </lineage>
</organism>
<protein>
    <submittedName>
        <fullName evidence="2">Uncharacterized protein</fullName>
    </submittedName>
</protein>
<evidence type="ECO:0000313" key="2">
    <source>
        <dbReference type="EMBL" id="GBP35426.1"/>
    </source>
</evidence>
<dbReference type="Proteomes" id="UP000299102">
    <property type="component" value="Unassembled WGS sequence"/>
</dbReference>
<feature type="compositionally biased region" description="Basic and acidic residues" evidence="1">
    <location>
        <begin position="29"/>
        <end position="42"/>
    </location>
</feature>
<dbReference type="OrthoDB" id="8000451at2759"/>
<accession>A0A4C1V9R0</accession>
<keyword evidence="3" id="KW-1185">Reference proteome</keyword>
<evidence type="ECO:0000256" key="1">
    <source>
        <dbReference type="SAM" id="MobiDB-lite"/>
    </source>
</evidence>
<gene>
    <name evidence="2" type="ORF">EVAR_94877_1</name>
</gene>
<reference evidence="2 3" key="1">
    <citation type="journal article" date="2019" name="Commun. Biol.">
        <title>The bagworm genome reveals a unique fibroin gene that provides high tensile strength.</title>
        <authorList>
            <person name="Kono N."/>
            <person name="Nakamura H."/>
            <person name="Ohtoshi R."/>
            <person name="Tomita M."/>
            <person name="Numata K."/>
            <person name="Arakawa K."/>
        </authorList>
    </citation>
    <scope>NUCLEOTIDE SEQUENCE [LARGE SCALE GENOMIC DNA]</scope>
</reference>
<sequence>MKRERRAGIKSLLQRPNIGLRGQLPHQDNASEHSAFETKLSEQHTGFRRKARRSAGVVAETCGSAWAARCTAAPRPRNAKSRELIRVPRETMFTIDNESTDPDTRCCARGRPIIVEWERDARHSAGLSLVRFVAMSVRCRAPRTFRDLLQYDAERVRRRKVCGYNARRKLCNAVLNARAGLAGCRRNIYLYRRGVPTDAHPPGFVTSEC</sequence>